<sequence>MITIKEIAEQAGVTATTVSNVIHGKVHKVSPANVEKIKALLAENNYIPRFGLNALAGKSSKLIGVLVSTPEFLKDTAYDKPFYGKIIGGLEKVFHEMGYYIMVLSSKDIEEIIRMALGWNVDGIIAVTVTKKNCLKIEKAINKPVVCIDMDINDMQEIEGSYNVTSTDIASGAQGIQHFIQNGIEDLTYVLNVKRGADYRRYLGANEEFKRHFPDRGELPILLLEREDAQREKQYDEIIEKNGGQTGLFFSTDLNAVEAMSYFLRRGVKIPEEISLIGVDDEVYDRFVIPNLTSFRVDVNQKVQLAAEMLMALLDGKEVPERLRYVESVLIERESVSRRRK</sequence>
<dbReference type="InterPro" id="IPR010982">
    <property type="entry name" value="Lambda_DNA-bd_dom_sf"/>
</dbReference>
<dbReference type="PANTHER" id="PTHR30146:SF109">
    <property type="entry name" value="HTH-TYPE TRANSCRIPTIONAL REGULATOR GALS"/>
    <property type="match status" value="1"/>
</dbReference>
<dbReference type="PROSITE" id="PS00356">
    <property type="entry name" value="HTH_LACI_1"/>
    <property type="match status" value="1"/>
</dbReference>
<reference evidence="5 6" key="1">
    <citation type="journal article" date="2022" name="Genome Biol. Evol.">
        <title>Host diet, physiology and behaviors set the stage for Lachnospiraceae cladogenesis.</title>
        <authorList>
            <person name="Vera-Ponce De Leon A."/>
            <person name="Schneider M."/>
            <person name="Jahnes B.C."/>
            <person name="Sadowski V."/>
            <person name="Camuy-Velez L.A."/>
            <person name="Duan J."/>
            <person name="Sabree Z.L."/>
        </authorList>
    </citation>
    <scope>NUCLEOTIDE SEQUENCE [LARGE SCALE GENOMIC DNA]</scope>
    <source>
        <strain evidence="5 6">PAL227</strain>
    </source>
</reference>
<accession>A0ABT1EIK4</accession>
<evidence type="ECO:0000313" key="6">
    <source>
        <dbReference type="Proteomes" id="UP001523565"/>
    </source>
</evidence>
<organism evidence="5 6">
    <name type="scientific">Ohessyouella blattaphilus</name>
    <dbReference type="NCBI Taxonomy" id="2949333"/>
    <lineage>
        <taxon>Bacteria</taxon>
        <taxon>Bacillati</taxon>
        <taxon>Bacillota</taxon>
        <taxon>Clostridia</taxon>
        <taxon>Lachnospirales</taxon>
        <taxon>Lachnospiraceae</taxon>
        <taxon>Ohessyouella</taxon>
    </lineage>
</organism>
<dbReference type="Pfam" id="PF00356">
    <property type="entry name" value="LacI"/>
    <property type="match status" value="1"/>
</dbReference>
<dbReference type="EMBL" id="JAMZFV010000011">
    <property type="protein sequence ID" value="MCP1110299.1"/>
    <property type="molecule type" value="Genomic_DNA"/>
</dbReference>
<dbReference type="PANTHER" id="PTHR30146">
    <property type="entry name" value="LACI-RELATED TRANSCRIPTIONAL REPRESSOR"/>
    <property type="match status" value="1"/>
</dbReference>
<dbReference type="PROSITE" id="PS50932">
    <property type="entry name" value="HTH_LACI_2"/>
    <property type="match status" value="1"/>
</dbReference>
<evidence type="ECO:0000259" key="4">
    <source>
        <dbReference type="PROSITE" id="PS50932"/>
    </source>
</evidence>
<proteinExistence type="predicted"/>
<evidence type="ECO:0000256" key="2">
    <source>
        <dbReference type="ARBA" id="ARBA00023125"/>
    </source>
</evidence>
<dbReference type="SUPFAM" id="SSF53822">
    <property type="entry name" value="Periplasmic binding protein-like I"/>
    <property type="match status" value="1"/>
</dbReference>
<evidence type="ECO:0000256" key="1">
    <source>
        <dbReference type="ARBA" id="ARBA00023015"/>
    </source>
</evidence>
<dbReference type="CDD" id="cd01392">
    <property type="entry name" value="HTH_LacI"/>
    <property type="match status" value="1"/>
</dbReference>
<dbReference type="Gene3D" id="1.10.260.40">
    <property type="entry name" value="lambda repressor-like DNA-binding domains"/>
    <property type="match status" value="1"/>
</dbReference>
<name>A0ABT1EIK4_9FIRM</name>
<dbReference type="Pfam" id="PF13377">
    <property type="entry name" value="Peripla_BP_3"/>
    <property type="match status" value="1"/>
</dbReference>
<keyword evidence="1" id="KW-0805">Transcription regulation</keyword>
<dbReference type="InterPro" id="IPR028082">
    <property type="entry name" value="Peripla_BP_I"/>
</dbReference>
<dbReference type="Proteomes" id="UP001523565">
    <property type="component" value="Unassembled WGS sequence"/>
</dbReference>
<dbReference type="InterPro" id="IPR046335">
    <property type="entry name" value="LacI/GalR-like_sensor"/>
</dbReference>
<evidence type="ECO:0000256" key="3">
    <source>
        <dbReference type="ARBA" id="ARBA00023163"/>
    </source>
</evidence>
<gene>
    <name evidence="5" type="ORF">NK118_08550</name>
</gene>
<dbReference type="RefSeq" id="WP_262069179.1">
    <property type="nucleotide sequence ID" value="NZ_JAMXOC010000011.1"/>
</dbReference>
<keyword evidence="3" id="KW-0804">Transcription</keyword>
<dbReference type="InterPro" id="IPR000843">
    <property type="entry name" value="HTH_LacI"/>
</dbReference>
<dbReference type="SMART" id="SM00354">
    <property type="entry name" value="HTH_LACI"/>
    <property type="match status" value="1"/>
</dbReference>
<evidence type="ECO:0000313" key="5">
    <source>
        <dbReference type="EMBL" id="MCP1110299.1"/>
    </source>
</evidence>
<dbReference type="SUPFAM" id="SSF47413">
    <property type="entry name" value="lambda repressor-like DNA-binding domains"/>
    <property type="match status" value="1"/>
</dbReference>
<keyword evidence="6" id="KW-1185">Reference proteome</keyword>
<dbReference type="Gene3D" id="3.40.50.2300">
    <property type="match status" value="2"/>
</dbReference>
<feature type="domain" description="HTH lacI-type" evidence="4">
    <location>
        <begin position="2"/>
        <end position="57"/>
    </location>
</feature>
<protein>
    <submittedName>
        <fullName evidence="5">LacI family transcriptional regulator</fullName>
    </submittedName>
</protein>
<comment type="caution">
    <text evidence="5">The sequence shown here is derived from an EMBL/GenBank/DDBJ whole genome shotgun (WGS) entry which is preliminary data.</text>
</comment>
<keyword evidence="2" id="KW-0238">DNA-binding</keyword>